<dbReference type="SUPFAM" id="SSF88946">
    <property type="entry name" value="Sigma2 domain of RNA polymerase sigma factors"/>
    <property type="match status" value="1"/>
</dbReference>
<dbReference type="InterPro" id="IPR036388">
    <property type="entry name" value="WH-like_DNA-bd_sf"/>
</dbReference>
<gene>
    <name evidence="7" type="ORF">ACFQ1C_15690</name>
</gene>
<dbReference type="NCBIfam" id="TIGR02937">
    <property type="entry name" value="sigma70-ECF"/>
    <property type="match status" value="1"/>
</dbReference>
<evidence type="ECO:0000313" key="8">
    <source>
        <dbReference type="Proteomes" id="UP001597048"/>
    </source>
</evidence>
<comment type="caution">
    <text evidence="7">The sequence shown here is derived from an EMBL/GenBank/DDBJ whole genome shotgun (WGS) entry which is preliminary data.</text>
</comment>
<keyword evidence="4" id="KW-0804">Transcription</keyword>
<dbReference type="CDD" id="cd06171">
    <property type="entry name" value="Sigma70_r4"/>
    <property type="match status" value="1"/>
</dbReference>
<dbReference type="InterPro" id="IPR007627">
    <property type="entry name" value="RNA_pol_sigma70_r2"/>
</dbReference>
<comment type="similarity">
    <text evidence="1">Belongs to the sigma-70 factor family. ECF subfamily.</text>
</comment>
<evidence type="ECO:0000313" key="7">
    <source>
        <dbReference type="EMBL" id="MFD1009590.1"/>
    </source>
</evidence>
<proteinExistence type="inferred from homology"/>
<accession>A0ABW3KK40</accession>
<organism evidence="7 8">
    <name type="scientific">Oceanisphaera ostreae</name>
    <dbReference type="NCBI Taxonomy" id="914151"/>
    <lineage>
        <taxon>Bacteria</taxon>
        <taxon>Pseudomonadati</taxon>
        <taxon>Pseudomonadota</taxon>
        <taxon>Gammaproteobacteria</taxon>
        <taxon>Aeromonadales</taxon>
        <taxon>Aeromonadaceae</taxon>
        <taxon>Oceanisphaera</taxon>
    </lineage>
</organism>
<dbReference type="NCBIfam" id="NF009189">
    <property type="entry name" value="PRK12537.1"/>
    <property type="match status" value="1"/>
</dbReference>
<feature type="domain" description="RNA polymerase sigma-70 region 2" evidence="5">
    <location>
        <begin position="28"/>
        <end position="96"/>
    </location>
</feature>
<dbReference type="InterPro" id="IPR014284">
    <property type="entry name" value="RNA_pol_sigma-70_dom"/>
</dbReference>
<evidence type="ECO:0000256" key="4">
    <source>
        <dbReference type="ARBA" id="ARBA00023163"/>
    </source>
</evidence>
<evidence type="ECO:0000256" key="3">
    <source>
        <dbReference type="ARBA" id="ARBA00023082"/>
    </source>
</evidence>
<feature type="domain" description="RNA polymerase sigma factor 70 region 4 type 2" evidence="6">
    <location>
        <begin position="131"/>
        <end position="183"/>
    </location>
</feature>
<evidence type="ECO:0000259" key="6">
    <source>
        <dbReference type="Pfam" id="PF08281"/>
    </source>
</evidence>
<dbReference type="InterPro" id="IPR013325">
    <property type="entry name" value="RNA_pol_sigma_r2"/>
</dbReference>
<dbReference type="InterPro" id="IPR013324">
    <property type="entry name" value="RNA_pol_sigma_r3/r4-like"/>
</dbReference>
<dbReference type="SUPFAM" id="SSF88659">
    <property type="entry name" value="Sigma3 and sigma4 domains of RNA polymerase sigma factors"/>
    <property type="match status" value="1"/>
</dbReference>
<keyword evidence="3" id="KW-0731">Sigma factor</keyword>
<dbReference type="InterPro" id="IPR039425">
    <property type="entry name" value="RNA_pol_sigma-70-like"/>
</dbReference>
<dbReference type="PANTHER" id="PTHR43133">
    <property type="entry name" value="RNA POLYMERASE ECF-TYPE SIGMA FACTO"/>
    <property type="match status" value="1"/>
</dbReference>
<keyword evidence="2" id="KW-0805">Transcription regulation</keyword>
<dbReference type="EMBL" id="JBHTJS010000063">
    <property type="protein sequence ID" value="MFD1009590.1"/>
    <property type="molecule type" value="Genomic_DNA"/>
</dbReference>
<protein>
    <submittedName>
        <fullName evidence="7">Sigma-70 family RNA polymerase sigma factor</fullName>
    </submittedName>
</protein>
<dbReference type="Gene3D" id="1.10.10.10">
    <property type="entry name" value="Winged helix-like DNA-binding domain superfamily/Winged helix DNA-binding domain"/>
    <property type="match status" value="1"/>
</dbReference>
<dbReference type="PANTHER" id="PTHR43133:SF62">
    <property type="entry name" value="RNA POLYMERASE SIGMA FACTOR SIGZ"/>
    <property type="match status" value="1"/>
</dbReference>
<evidence type="ECO:0000256" key="1">
    <source>
        <dbReference type="ARBA" id="ARBA00010641"/>
    </source>
</evidence>
<sequence>MTEHSQDFDYQAALAACASKERHGLHALYEQEGGRLLGVVMRIVRDHALAEDIVHDALINIWLRADSFDPARGSARGWIYTVARNLALNTVRNRGRELGLDQGGVEALDARLSYEHWQQNRAESSWADHGQRVEHCLDQLEPERRSCILHAYIDGCTHHEIAERMDAPLGTVKAWIRRSLLALRECMT</sequence>
<dbReference type="Proteomes" id="UP001597048">
    <property type="component" value="Unassembled WGS sequence"/>
</dbReference>
<dbReference type="Gene3D" id="1.10.1740.10">
    <property type="match status" value="1"/>
</dbReference>
<evidence type="ECO:0000259" key="5">
    <source>
        <dbReference type="Pfam" id="PF04542"/>
    </source>
</evidence>
<reference evidence="8" key="1">
    <citation type="journal article" date="2019" name="Int. J. Syst. Evol. Microbiol.">
        <title>The Global Catalogue of Microorganisms (GCM) 10K type strain sequencing project: providing services to taxonomists for standard genome sequencing and annotation.</title>
        <authorList>
            <consortium name="The Broad Institute Genomics Platform"/>
            <consortium name="The Broad Institute Genome Sequencing Center for Infectious Disease"/>
            <person name="Wu L."/>
            <person name="Ma J."/>
        </authorList>
    </citation>
    <scope>NUCLEOTIDE SEQUENCE [LARGE SCALE GENOMIC DNA]</scope>
    <source>
        <strain evidence="8">CCUG 60525</strain>
    </source>
</reference>
<dbReference type="RefSeq" id="WP_379559617.1">
    <property type="nucleotide sequence ID" value="NZ_JBHTJS010000063.1"/>
</dbReference>
<evidence type="ECO:0000256" key="2">
    <source>
        <dbReference type="ARBA" id="ARBA00023015"/>
    </source>
</evidence>
<dbReference type="InterPro" id="IPR013249">
    <property type="entry name" value="RNA_pol_sigma70_r4_t2"/>
</dbReference>
<keyword evidence="8" id="KW-1185">Reference proteome</keyword>
<name>A0ABW3KK40_9GAMM</name>
<dbReference type="Pfam" id="PF04542">
    <property type="entry name" value="Sigma70_r2"/>
    <property type="match status" value="1"/>
</dbReference>
<dbReference type="Pfam" id="PF08281">
    <property type="entry name" value="Sigma70_r4_2"/>
    <property type="match status" value="1"/>
</dbReference>